<dbReference type="NCBIfam" id="NF046055">
    <property type="entry name" value="restr_BPTD_3080"/>
    <property type="match status" value="1"/>
</dbReference>
<organism evidence="3">
    <name type="scientific">Granulicella tundricola (strain ATCC BAA-1859 / DSM 23138 / MP5ACTX9)</name>
    <dbReference type="NCBI Taxonomy" id="1198114"/>
    <lineage>
        <taxon>Bacteria</taxon>
        <taxon>Pseudomonadati</taxon>
        <taxon>Acidobacteriota</taxon>
        <taxon>Terriglobia</taxon>
        <taxon>Terriglobales</taxon>
        <taxon>Acidobacteriaceae</taxon>
        <taxon>Granulicella</taxon>
    </lineage>
</organism>
<dbReference type="PANTHER" id="PTHR47396">
    <property type="entry name" value="TYPE I RESTRICTION ENZYME ECOKI R PROTEIN"/>
    <property type="match status" value="1"/>
</dbReference>
<protein>
    <submittedName>
        <fullName evidence="2">Type III restriction protein res subunit</fullName>
    </submittedName>
</protein>
<dbReference type="PANTHER" id="PTHR47396:SF1">
    <property type="entry name" value="ATP-DEPENDENT HELICASE IRC3-RELATED"/>
    <property type="match status" value="1"/>
</dbReference>
<dbReference type="InterPro" id="IPR027417">
    <property type="entry name" value="P-loop_NTPase"/>
</dbReference>
<gene>
    <name evidence="2" type="ordered locus">AciX9_0086</name>
</gene>
<name>E8X4Y4_GRATM</name>
<dbReference type="HOGENOM" id="CLU_008785_0_0_0"/>
<proteinExistence type="predicted"/>
<keyword evidence="3" id="KW-1185">Reference proteome</keyword>
<dbReference type="OrthoDB" id="9804145at2"/>
<dbReference type="REBASE" id="32573">
    <property type="entry name" value="AspMP5ORF87P"/>
</dbReference>
<evidence type="ECO:0000259" key="1">
    <source>
        <dbReference type="Pfam" id="PF04851"/>
    </source>
</evidence>
<dbReference type="InterPro" id="IPR050742">
    <property type="entry name" value="Helicase_Restrict-Modif_Enz"/>
</dbReference>
<accession>E8X4Y4</accession>
<dbReference type="STRING" id="1198114.AciX9_0086"/>
<dbReference type="Gene3D" id="3.40.50.300">
    <property type="entry name" value="P-loop containing nucleotide triphosphate hydrolases"/>
    <property type="match status" value="2"/>
</dbReference>
<dbReference type="KEGG" id="acm:AciX9_0086"/>
<dbReference type="Pfam" id="PF04851">
    <property type="entry name" value="ResIII"/>
    <property type="match status" value="1"/>
</dbReference>
<dbReference type="PaxDb" id="1198114-AciX9_0086"/>
<reference evidence="3" key="1">
    <citation type="submission" date="2011-01" db="EMBL/GenBank/DDBJ databases">
        <title>Complete sequence of chromosome of Acidobacterium sp. MP5ACTX9.</title>
        <authorList>
            <consortium name="US DOE Joint Genome Institute"/>
            <person name="Lucas S."/>
            <person name="Copeland A."/>
            <person name="Lapidus A."/>
            <person name="Cheng J.-F."/>
            <person name="Goodwin L."/>
            <person name="Pitluck S."/>
            <person name="Teshima H."/>
            <person name="Detter J.C."/>
            <person name="Han C."/>
            <person name="Tapia R."/>
            <person name="Land M."/>
            <person name="Hauser L."/>
            <person name="Kyrpides N."/>
            <person name="Ivanova N."/>
            <person name="Ovchinnikova G."/>
            <person name="Pagani I."/>
            <person name="Rawat S.R."/>
            <person name="Mannisto M."/>
            <person name="Haggblom M.M."/>
            <person name="Woyke T."/>
        </authorList>
    </citation>
    <scope>NUCLEOTIDE SEQUENCE [LARGE SCALE GENOMIC DNA]</scope>
    <source>
        <strain evidence="3">MP5ACTX9</strain>
    </source>
</reference>
<dbReference type="InterPro" id="IPR006935">
    <property type="entry name" value="Helicase/UvrB_N"/>
</dbReference>
<dbReference type="SUPFAM" id="SSF52540">
    <property type="entry name" value="P-loop containing nucleoside triphosphate hydrolases"/>
    <property type="match status" value="1"/>
</dbReference>
<dbReference type="eggNOG" id="COG0610">
    <property type="taxonomic scope" value="Bacteria"/>
</dbReference>
<dbReference type="AlphaFoldDB" id="E8X4Y4"/>
<dbReference type="GO" id="GO:0005829">
    <property type="term" value="C:cytosol"/>
    <property type="evidence" value="ECO:0007669"/>
    <property type="project" value="TreeGrafter"/>
</dbReference>
<dbReference type="GO" id="GO:0016787">
    <property type="term" value="F:hydrolase activity"/>
    <property type="evidence" value="ECO:0007669"/>
    <property type="project" value="InterPro"/>
</dbReference>
<feature type="domain" description="Helicase/UvrB N-terminal" evidence="1">
    <location>
        <begin position="129"/>
        <end position="372"/>
    </location>
</feature>
<dbReference type="EMBL" id="CP002480">
    <property type="protein sequence ID" value="ADW67176.1"/>
    <property type="molecule type" value="Genomic_DNA"/>
</dbReference>
<evidence type="ECO:0000313" key="3">
    <source>
        <dbReference type="Proteomes" id="UP000000343"/>
    </source>
</evidence>
<dbReference type="GO" id="GO:0005524">
    <property type="term" value="F:ATP binding"/>
    <property type="evidence" value="ECO:0007669"/>
    <property type="project" value="InterPro"/>
</dbReference>
<evidence type="ECO:0000313" key="2">
    <source>
        <dbReference type="EMBL" id="ADW67176.1"/>
    </source>
</evidence>
<sequence length="1035" mass="117003">MSTEQSFFERPILNSPYLPSHRHWELDSEGQPTHLIVPTRRRAEFISPIPKPRLRRGQGRQAALVLQDEAGLSTDTQQYASTIINDLRGEVDAWRRLPSRSDWKVSAETARLLAHWRSDSFTSVRPFFCQVEAVETVIWLMEVAPLRESWRKKYLNHLSESNADANPGLARLALKLATGAGKTTVMAMLIAWQTINAVRRPKSQFTKGFLIVAPGLTIRDRLNVLKPNDTYNYYEHRDLVPKDMLQDMQRAVVVIENYHKFKIRERTSLAKGTRRMLEGRDGEVQTLETEGQMLQRVVGDLMGMKNILVINDEAHHCYREKSGETAEREIGADEREEAKANAEAARVWITGLEMVKRHIGISRILDLSATPFFLRGSGYREGTLFPWTMSDFSLMDAIECGIVKLPRVPVTDNITSADVPIFRNLWENISKDMPKKGAGKAGLLEPERLPLKLKAALDALYSHYKKTFELWQQNGIEVPPCFIVVCNNTSASKLVSDYISGYARETPEGSVPIPGHLPLFRNEDENGRPYSRPRTILVDSHQMEAGGDLDENFRKAAAAEIERFRQELRARGEHDKAANLTDSDLLREVMNTVGRKGALGESVRCVVSVSMLTEGWDTQTVTHVLGVRAFGTQLLCEQVIGRALRRQSYELITEGAEAGHLPVEYADVLGIPFDFTAKSVPAPPQAPRKVISVKALKERAGLEINFPRVQGYRVVMPRERLAAEFNEDSAYVLTPNEVGPTDTRIEGIVGEGINIGPDHLREARYSTIVFELVSHMLKTSWKDAQIERPGPHLFMDLKRIAREWLDNYLQCVGGTQPAQMLDPRLLERASQRITTGITRRMSGETGIAAILDPYNPLGSTAQVNFNTTKTDLWKTAPDRCHVNWVVLDSMWEGEFCRVAEQHARVRCYVKNHALGFEVPYQRGAENHIYRPDFIVRVEDGHGEDDLLSLVVEIKGYRGEDAKDKRSTMETLWLPGINRTGSHGRWAFAEFTSAYAIEEEFKARVESLFHEMIADASLYGRQHQPSARDKKEDTNG</sequence>
<dbReference type="RefSeq" id="WP_013578505.1">
    <property type="nucleotide sequence ID" value="NC_015064.1"/>
</dbReference>
<dbReference type="GO" id="GO:0003677">
    <property type="term" value="F:DNA binding"/>
    <property type="evidence" value="ECO:0007669"/>
    <property type="project" value="InterPro"/>
</dbReference>
<dbReference type="Proteomes" id="UP000000343">
    <property type="component" value="Chromosome"/>
</dbReference>